<reference evidence="4" key="2">
    <citation type="submission" date="2023-11" db="UniProtKB">
        <authorList>
            <consortium name="WormBaseParasite"/>
        </authorList>
    </citation>
    <scope>IDENTIFICATION</scope>
</reference>
<dbReference type="AlphaFoldDB" id="A0AA85K4Z5"/>
<sequence>MVKKVRKKNSKNKGQKNKDENKLKKLEDVRRIAAVNAKLWETRVEIAEKVKQKVQEHAKKLADDNAKLHDTLRQSEKETMEVFSYLKKENDAKDKELNELREKIEHLIASHENDKELLLNDIKDQMLCINTEKEKECKRVKELENEIQQLGEYKSDRIRTENEIKQLRSMVESQKSLIEQMELKFFEEKLRIRETSIKDIKALAEEAHRTSIKNLDDSAKLSFVQNVAMRRFISHLKSQLVSAEDLSKSLNTENKKLTLEKETLECSLLAKTSECRRLNELIREKDKKIEICENQIQNLNDTVLKQKSELQGQVVLHTSESAKSIERLTKTLELERKRMNRICGLANKILQQRSEIEEFFISSLDYVRDEIKVNQNNYIHDSKSAYEASLRLAHCGKSTYPPVRTFQNTMSSTNNVYDDFKIAHQIPRSARLTIRDLTWEQKERVLSILFEKINNNNKMKTKGINKTQRNSSDTSNCQNTENSKLSISRESTHLIDSKRLTKRILDSIRSNNESVLRTSSWREVDEAVEEDREEKERNSSCEALQWQVNGNSTDLSEDNNPGLIPSKDLLSLQSNLGNIEEKSSRKKVLSAPDFRGEQTSTPYPSPQTKDDITHLESAHSN</sequence>
<keyword evidence="1" id="KW-0175">Coiled coil</keyword>
<dbReference type="PANTHER" id="PTHR14845:SF5">
    <property type="entry name" value="BASAL BODY-ORIENTATION FACTOR 1"/>
    <property type="match status" value="1"/>
</dbReference>
<evidence type="ECO:0000256" key="1">
    <source>
        <dbReference type="SAM" id="Coils"/>
    </source>
</evidence>
<feature type="region of interest" description="Disordered" evidence="2">
    <location>
        <begin position="1"/>
        <end position="25"/>
    </location>
</feature>
<feature type="compositionally biased region" description="Basic and acidic residues" evidence="2">
    <location>
        <begin position="608"/>
        <end position="621"/>
    </location>
</feature>
<evidence type="ECO:0000256" key="2">
    <source>
        <dbReference type="SAM" id="MobiDB-lite"/>
    </source>
</evidence>
<feature type="region of interest" description="Disordered" evidence="2">
    <location>
        <begin position="580"/>
        <end position="621"/>
    </location>
</feature>
<protein>
    <recommendedName>
        <fullName evidence="5">Basal body-orientation factor 1</fullName>
    </recommendedName>
</protein>
<dbReference type="Proteomes" id="UP000050795">
    <property type="component" value="Unassembled WGS sequence"/>
</dbReference>
<dbReference type="PANTHER" id="PTHR14845">
    <property type="entry name" value="COILED-COIL DOMAIN-CONTAINING 166"/>
    <property type="match status" value="1"/>
</dbReference>
<feature type="coiled-coil region" evidence="1">
    <location>
        <begin position="240"/>
        <end position="309"/>
    </location>
</feature>
<reference evidence="3" key="1">
    <citation type="submission" date="2022-06" db="EMBL/GenBank/DDBJ databases">
        <authorList>
            <person name="Berger JAMES D."/>
            <person name="Berger JAMES D."/>
        </authorList>
    </citation>
    <scope>NUCLEOTIDE SEQUENCE [LARGE SCALE GENOMIC DNA]</scope>
</reference>
<accession>A0AA85K4Z5</accession>
<keyword evidence="3" id="KW-1185">Reference proteome</keyword>
<evidence type="ECO:0000313" key="4">
    <source>
        <dbReference type="WBParaSite" id="TREG1_67220.1"/>
    </source>
</evidence>
<feature type="compositionally biased region" description="Basic and acidic residues" evidence="2">
    <location>
        <begin position="16"/>
        <end position="25"/>
    </location>
</feature>
<feature type="compositionally biased region" description="Basic residues" evidence="2">
    <location>
        <begin position="1"/>
        <end position="15"/>
    </location>
</feature>
<dbReference type="WBParaSite" id="TREG1_67220.1">
    <property type="protein sequence ID" value="TREG1_67220.1"/>
    <property type="gene ID" value="TREG1_67220"/>
</dbReference>
<organism evidence="3 4">
    <name type="scientific">Trichobilharzia regenti</name>
    <name type="common">Nasal bird schistosome</name>
    <dbReference type="NCBI Taxonomy" id="157069"/>
    <lineage>
        <taxon>Eukaryota</taxon>
        <taxon>Metazoa</taxon>
        <taxon>Spiralia</taxon>
        <taxon>Lophotrochozoa</taxon>
        <taxon>Platyhelminthes</taxon>
        <taxon>Trematoda</taxon>
        <taxon>Digenea</taxon>
        <taxon>Strigeidida</taxon>
        <taxon>Schistosomatoidea</taxon>
        <taxon>Schistosomatidae</taxon>
        <taxon>Trichobilharzia</taxon>
    </lineage>
</organism>
<feature type="region of interest" description="Disordered" evidence="2">
    <location>
        <begin position="516"/>
        <end position="541"/>
    </location>
</feature>
<evidence type="ECO:0008006" key="5">
    <source>
        <dbReference type="Google" id="ProtNLM"/>
    </source>
</evidence>
<proteinExistence type="predicted"/>
<feature type="region of interest" description="Disordered" evidence="2">
    <location>
        <begin position="460"/>
        <end position="485"/>
    </location>
</feature>
<evidence type="ECO:0000313" key="3">
    <source>
        <dbReference type="Proteomes" id="UP000050795"/>
    </source>
</evidence>
<name>A0AA85K4Z5_TRIRE</name>
<feature type="coiled-coil region" evidence="1">
    <location>
        <begin position="44"/>
        <end position="184"/>
    </location>
</feature>